<proteinExistence type="predicted"/>
<evidence type="ECO:0000313" key="3">
    <source>
        <dbReference type="Proteomes" id="UP000439903"/>
    </source>
</evidence>
<sequence length="398" mass="44054">MFKHHFIHNDQQNSSPSNNKVRITDKNNKSFTSMSNDHIKSEIARRAMAVVAAYEELGSACRKAEYCVSQLKALLPPDTNVVLPSDTSIPTLPPSLPNKPPQNLNIPISYDINDRNDRNDRNVNANTATSSSNLTTAGFNDDNMVASLLMSLTNASWERSTNTIENDKLVNDLSVVTNSPTSSNTGAVMGSCDGLSLDEDDEIYDQKHDSSSEQDFDETMTDANAIIDDDNDDDIVIDIVNENNDDNDDDDNDQDDDELSDINMIDDSSSNDNKSSINDSNSEKNTRKRSSSSRSRTRRKPSTGRVSSPASPYSTQFTQEEILFLDEFNKLYEKRVQLGPTRQSDIASEIRQFANNAIAFGQPAVSGLVRKTKVPKEQKAVNALKAWIESGKKRLGVV</sequence>
<feature type="compositionally biased region" description="Basic residues" evidence="1">
    <location>
        <begin position="286"/>
        <end position="302"/>
    </location>
</feature>
<feature type="region of interest" description="Disordered" evidence="1">
    <location>
        <begin position="1"/>
        <end position="33"/>
    </location>
</feature>
<comment type="caution">
    <text evidence="2">The sequence shown here is derived from an EMBL/GenBank/DDBJ whole genome shotgun (WGS) entry which is preliminary data.</text>
</comment>
<feature type="compositionally biased region" description="Polar residues" evidence="1">
    <location>
        <begin position="9"/>
        <end position="21"/>
    </location>
</feature>
<dbReference type="EMBL" id="WTPW01000003">
    <property type="protein sequence ID" value="KAF0562131.1"/>
    <property type="molecule type" value="Genomic_DNA"/>
</dbReference>
<dbReference type="Proteomes" id="UP000439903">
    <property type="component" value="Unassembled WGS sequence"/>
</dbReference>
<dbReference type="OrthoDB" id="2433424at2759"/>
<protein>
    <submittedName>
        <fullName evidence="2">Uncharacterized protein</fullName>
    </submittedName>
</protein>
<feature type="compositionally biased region" description="Acidic residues" evidence="1">
    <location>
        <begin position="243"/>
        <end position="260"/>
    </location>
</feature>
<evidence type="ECO:0000313" key="2">
    <source>
        <dbReference type="EMBL" id="KAF0562131.1"/>
    </source>
</evidence>
<keyword evidence="3" id="KW-1185">Reference proteome</keyword>
<dbReference type="AlphaFoldDB" id="A0A8H4B5N5"/>
<feature type="region of interest" description="Disordered" evidence="1">
    <location>
        <begin position="241"/>
        <end position="313"/>
    </location>
</feature>
<evidence type="ECO:0000256" key="1">
    <source>
        <dbReference type="SAM" id="MobiDB-lite"/>
    </source>
</evidence>
<name>A0A8H4B5N5_GIGMA</name>
<feature type="compositionally biased region" description="Low complexity" evidence="1">
    <location>
        <begin position="261"/>
        <end position="280"/>
    </location>
</feature>
<feature type="compositionally biased region" description="Polar residues" evidence="1">
    <location>
        <begin position="304"/>
        <end position="313"/>
    </location>
</feature>
<gene>
    <name evidence="2" type="ORF">F8M41_009264</name>
</gene>
<organism evidence="2 3">
    <name type="scientific">Gigaspora margarita</name>
    <dbReference type="NCBI Taxonomy" id="4874"/>
    <lineage>
        <taxon>Eukaryota</taxon>
        <taxon>Fungi</taxon>
        <taxon>Fungi incertae sedis</taxon>
        <taxon>Mucoromycota</taxon>
        <taxon>Glomeromycotina</taxon>
        <taxon>Glomeromycetes</taxon>
        <taxon>Diversisporales</taxon>
        <taxon>Gigasporaceae</taxon>
        <taxon>Gigaspora</taxon>
    </lineage>
</organism>
<reference evidence="2 3" key="1">
    <citation type="journal article" date="2019" name="Environ. Microbiol.">
        <title>At the nexus of three kingdoms: the genome of the mycorrhizal fungus Gigaspora margarita provides insights into plant, endobacterial and fungal interactions.</title>
        <authorList>
            <person name="Venice F."/>
            <person name="Ghignone S."/>
            <person name="Salvioli di Fossalunga A."/>
            <person name="Amselem J."/>
            <person name="Novero M."/>
            <person name="Xianan X."/>
            <person name="Sedzielewska Toro K."/>
            <person name="Morin E."/>
            <person name="Lipzen A."/>
            <person name="Grigoriev I.V."/>
            <person name="Henrissat B."/>
            <person name="Martin F.M."/>
            <person name="Bonfante P."/>
        </authorList>
    </citation>
    <scope>NUCLEOTIDE SEQUENCE [LARGE SCALE GENOMIC DNA]</scope>
    <source>
        <strain evidence="2 3">BEG34</strain>
    </source>
</reference>
<accession>A0A8H4B5N5</accession>